<evidence type="ECO:0000313" key="4">
    <source>
        <dbReference type="Proteomes" id="UP000283587"/>
    </source>
</evidence>
<dbReference type="PRINTS" id="PR00313">
    <property type="entry name" value="CABNDNGRPT"/>
</dbReference>
<comment type="caution">
    <text evidence="3">The sequence shown here is derived from an EMBL/GenBank/DDBJ whole genome shotgun (WGS) entry which is preliminary data.</text>
</comment>
<evidence type="ECO:0000256" key="2">
    <source>
        <dbReference type="SAM" id="SignalP"/>
    </source>
</evidence>
<dbReference type="Proteomes" id="UP000283587">
    <property type="component" value="Unassembled WGS sequence"/>
</dbReference>
<organism evidence="3 4">
    <name type="scientific">Paracoccus siganidrum</name>
    <dbReference type="NCBI Taxonomy" id="1276757"/>
    <lineage>
        <taxon>Bacteria</taxon>
        <taxon>Pseudomonadati</taxon>
        <taxon>Pseudomonadota</taxon>
        <taxon>Alphaproteobacteria</taxon>
        <taxon>Rhodobacterales</taxon>
        <taxon>Paracoccaceae</taxon>
        <taxon>Paracoccus</taxon>
    </lineage>
</organism>
<dbReference type="InterPro" id="IPR011049">
    <property type="entry name" value="Serralysin-like_metalloprot_C"/>
</dbReference>
<feature type="signal peptide" evidence="2">
    <location>
        <begin position="1"/>
        <end position="18"/>
    </location>
</feature>
<dbReference type="InterPro" id="IPR001343">
    <property type="entry name" value="Hemolysn_Ca-bd"/>
</dbReference>
<protein>
    <recommendedName>
        <fullName evidence="5">Calcium-binding protein</fullName>
    </recommendedName>
</protein>
<evidence type="ECO:0000256" key="1">
    <source>
        <dbReference type="SAM" id="MobiDB-lite"/>
    </source>
</evidence>
<feature type="chain" id="PRO_5019552093" description="Calcium-binding protein" evidence="2">
    <location>
        <begin position="19"/>
        <end position="386"/>
    </location>
</feature>
<evidence type="ECO:0000313" key="3">
    <source>
        <dbReference type="EMBL" id="RJK98693.1"/>
    </source>
</evidence>
<dbReference type="OrthoDB" id="7773951at2"/>
<dbReference type="GO" id="GO:0005509">
    <property type="term" value="F:calcium ion binding"/>
    <property type="evidence" value="ECO:0007669"/>
    <property type="project" value="InterPro"/>
</dbReference>
<dbReference type="SUPFAM" id="SSF51120">
    <property type="entry name" value="beta-Roll"/>
    <property type="match status" value="1"/>
</dbReference>
<accession>A0A418ZS27</accession>
<keyword evidence="2" id="KW-0732">Signal</keyword>
<proteinExistence type="predicted"/>
<dbReference type="RefSeq" id="WP_119901175.1">
    <property type="nucleotide sequence ID" value="NZ_QNRC01000005.1"/>
</dbReference>
<keyword evidence="4" id="KW-1185">Reference proteome</keyword>
<dbReference type="AlphaFoldDB" id="A0A418ZS27"/>
<feature type="region of interest" description="Disordered" evidence="1">
    <location>
        <begin position="72"/>
        <end position="96"/>
    </location>
</feature>
<dbReference type="Gene3D" id="2.160.20.160">
    <property type="match status" value="1"/>
</dbReference>
<name>A0A418ZS27_9RHOB</name>
<evidence type="ECO:0008006" key="5">
    <source>
        <dbReference type="Google" id="ProtNLM"/>
    </source>
</evidence>
<sequence length="386" mass="39887">MEYLLLLAPVLVAFAAGAFDNDDPAEPEPELEPAGDVTTLTEGNDDLTISDPDFHGLILGLGGDDRISVATDDHPDHRVFPPSEPDEGFHVSIPEAPDDPVYRYDPDRPEAPPSDRLTIVDGGAGDDHITVSGTDIWVEGGEGRDHIDASGLISGGIHAGAGDTVILGDAARNVEVYGRDFTLHGGAADVSATGLGAVSFFGGEGDDYLATTGDGALLDGGAGHDTLDGAYNTNRLLPTHVFGFGDMIGAGSDRLIGGDGNDVIRFDHADTVTGGEGADLLRGFLQPGETALVTDFDPAEDRAEIQVQALSPDRTAGGITLERDGADSLLLLDGSPILRLADTAGLQIAVNLRADPFEGNSFVDLNGDPVDPATASVVIGQHVVAL</sequence>
<dbReference type="EMBL" id="QZEW01000204">
    <property type="protein sequence ID" value="RJK98693.1"/>
    <property type="molecule type" value="Genomic_DNA"/>
</dbReference>
<gene>
    <name evidence="3" type="ORF">D3P05_23690</name>
</gene>
<reference evidence="4" key="1">
    <citation type="submission" date="2018-09" db="EMBL/GenBank/DDBJ databases">
        <title>Paracoccus onubensis nov. sp. a moderate halophilic bacterium isolated from Gruta de las Maravillas (Aracena, Spain).</title>
        <authorList>
            <person name="Jurado V."/>
            <person name="Gutierrez-Patricio S."/>
            <person name="Gonzalez-Pimentel J.L."/>
            <person name="Miller A.Z."/>
            <person name="Laiz L."/>
            <person name="Saiz-Jimenez C."/>
        </authorList>
    </citation>
    <scope>NUCLEOTIDE SEQUENCE [LARGE SCALE GENOMIC DNA]</scope>
    <source>
        <strain evidence="4">DSM 26381</strain>
    </source>
</reference>
<dbReference type="Pfam" id="PF00353">
    <property type="entry name" value="HemolysinCabind"/>
    <property type="match status" value="2"/>
</dbReference>